<dbReference type="PROSITE" id="PS00653">
    <property type="entry name" value="GLYCOSYL_HYDROL_F1_2"/>
    <property type="match status" value="1"/>
</dbReference>
<name>A0ABM5KWS4_DIAVI</name>
<keyword evidence="3" id="KW-0326">Glycosidase</keyword>
<evidence type="ECO:0008006" key="8">
    <source>
        <dbReference type="Google" id="ProtNLM"/>
    </source>
</evidence>
<dbReference type="InterPro" id="IPR001360">
    <property type="entry name" value="Glyco_hydro_1"/>
</dbReference>
<dbReference type="SUPFAM" id="SSF51445">
    <property type="entry name" value="(Trans)glycosidases"/>
    <property type="match status" value="1"/>
</dbReference>
<dbReference type="PRINTS" id="PR00131">
    <property type="entry name" value="GLHYDRLASE1"/>
</dbReference>
<evidence type="ECO:0000313" key="6">
    <source>
        <dbReference type="EnsemblMetazoa" id="XP_050514639.1"/>
    </source>
</evidence>
<organism evidence="6 7">
    <name type="scientific">Diabrotica virgifera virgifera</name>
    <name type="common">western corn rootworm</name>
    <dbReference type="NCBI Taxonomy" id="50390"/>
    <lineage>
        <taxon>Eukaryota</taxon>
        <taxon>Metazoa</taxon>
        <taxon>Ecdysozoa</taxon>
        <taxon>Arthropoda</taxon>
        <taxon>Hexapoda</taxon>
        <taxon>Insecta</taxon>
        <taxon>Pterygota</taxon>
        <taxon>Neoptera</taxon>
        <taxon>Endopterygota</taxon>
        <taxon>Coleoptera</taxon>
        <taxon>Polyphaga</taxon>
        <taxon>Cucujiformia</taxon>
        <taxon>Chrysomeloidea</taxon>
        <taxon>Chrysomelidae</taxon>
        <taxon>Galerucinae</taxon>
        <taxon>Diabroticina</taxon>
        <taxon>Diabroticites</taxon>
        <taxon>Diabrotica</taxon>
    </lineage>
</organism>
<evidence type="ECO:0000256" key="3">
    <source>
        <dbReference type="ARBA" id="ARBA00023295"/>
    </source>
</evidence>
<dbReference type="GeneID" id="126889937"/>
<keyword evidence="5" id="KW-0732">Signal</keyword>
<dbReference type="InterPro" id="IPR017853">
    <property type="entry name" value="GH"/>
</dbReference>
<keyword evidence="7" id="KW-1185">Reference proteome</keyword>
<evidence type="ECO:0000256" key="5">
    <source>
        <dbReference type="SAM" id="SignalP"/>
    </source>
</evidence>
<evidence type="ECO:0000256" key="1">
    <source>
        <dbReference type="ARBA" id="ARBA00010838"/>
    </source>
</evidence>
<feature type="signal peptide" evidence="5">
    <location>
        <begin position="1"/>
        <end position="20"/>
    </location>
</feature>
<accession>A0ABM5KWS4</accession>
<reference evidence="6" key="1">
    <citation type="submission" date="2025-05" db="UniProtKB">
        <authorList>
            <consortium name="EnsemblMetazoa"/>
        </authorList>
    </citation>
    <scope>IDENTIFICATION</scope>
</reference>
<dbReference type="RefSeq" id="XP_050514639.1">
    <property type="nucleotide sequence ID" value="XM_050658682.1"/>
</dbReference>
<dbReference type="InterPro" id="IPR033132">
    <property type="entry name" value="GH_1_N_CS"/>
</dbReference>
<evidence type="ECO:0000256" key="4">
    <source>
        <dbReference type="RuleBase" id="RU003690"/>
    </source>
</evidence>
<protein>
    <recommendedName>
        <fullName evidence="8">Myrosinase 1-like</fullName>
    </recommendedName>
</protein>
<keyword evidence="2" id="KW-0378">Hydrolase</keyword>
<dbReference type="PANTHER" id="PTHR10353">
    <property type="entry name" value="GLYCOSYL HYDROLASE"/>
    <property type="match status" value="1"/>
</dbReference>
<comment type="similarity">
    <text evidence="1 4">Belongs to the glycosyl hydrolase 1 family.</text>
</comment>
<evidence type="ECO:0000256" key="2">
    <source>
        <dbReference type="ARBA" id="ARBA00022801"/>
    </source>
</evidence>
<proteinExistence type="inferred from homology"/>
<sequence>MTSPVLIFILVHLSTNVATSINYNRFPSDFLWGASTSAFQFEGAWNEDGKAPSVWDYFLHNQPYFVPDGSNADVSANAYHMVETDVELAKSLNLKVFRTSVAWTRILPQGNEGKPNQIAIDHYKNLFRLLKENDIEPLVTMSHFDLPQKLSLYGGFLNESLVEWFTNYARICFDNFGDDVKQWATFNEPYVWCVGAYDVGYFAHSETRPGFWGYTCGHNLLKAHAAVWHMYDKEFRPTQKGTVSLTIAGDWHIPKTSSIEDKEAAERQLQFKVGWFVHPLYHGNYPSAMIETIKNISINEEGRNSSRLPEFTEEEIEYIKGTNDVFYLNTYHVYHVSNVIKKLSPSFDNDIRGTIEEIPDGAAWGIRSFISWIRKNCNNVPIFITENGKGSTDYVGLQDDYRIDFMQKMFSSIRDSMEIDNATILGYTFWSLYDGFEVQYGYRKKMGLAYIDFNSNNKTRIPRKSAYYYSNVSRTGCISNSRCVYVSSCDGYTFPMSSIMTAITVHLLAILTLCRS</sequence>
<dbReference type="Pfam" id="PF00232">
    <property type="entry name" value="Glyco_hydro_1"/>
    <property type="match status" value="1"/>
</dbReference>
<dbReference type="EnsemblMetazoa" id="XM_050658682.1">
    <property type="protein sequence ID" value="XP_050514639.1"/>
    <property type="gene ID" value="LOC126889937"/>
</dbReference>
<dbReference type="PANTHER" id="PTHR10353:SF36">
    <property type="entry name" value="LP05116P"/>
    <property type="match status" value="1"/>
</dbReference>
<dbReference type="Proteomes" id="UP001652700">
    <property type="component" value="Unplaced"/>
</dbReference>
<feature type="chain" id="PRO_5046296644" description="Myrosinase 1-like" evidence="5">
    <location>
        <begin position="21"/>
        <end position="516"/>
    </location>
</feature>
<evidence type="ECO:0000313" key="7">
    <source>
        <dbReference type="Proteomes" id="UP001652700"/>
    </source>
</evidence>
<dbReference type="Gene3D" id="3.20.20.80">
    <property type="entry name" value="Glycosidases"/>
    <property type="match status" value="1"/>
</dbReference>